<dbReference type="PANTHER" id="PTHR12993:SF28">
    <property type="entry name" value="LMBE FAMILY PROTEIN"/>
    <property type="match status" value="1"/>
</dbReference>
<dbReference type="EMBL" id="AZHW01000843">
    <property type="protein sequence ID" value="ETW96038.1"/>
    <property type="molecule type" value="Genomic_DNA"/>
</dbReference>
<name>W4LD78_ENTF1</name>
<dbReference type="HOGENOM" id="CLU_049311_3_2_7"/>
<keyword evidence="2" id="KW-1185">Reference proteome</keyword>
<evidence type="ECO:0000313" key="1">
    <source>
        <dbReference type="EMBL" id="ETW96038.1"/>
    </source>
</evidence>
<dbReference type="InterPro" id="IPR003737">
    <property type="entry name" value="GlcNAc_PI_deacetylase-related"/>
</dbReference>
<dbReference type="Gene3D" id="3.40.50.10320">
    <property type="entry name" value="LmbE-like"/>
    <property type="match status" value="1"/>
</dbReference>
<dbReference type="SUPFAM" id="SSF102588">
    <property type="entry name" value="LmbE-like"/>
    <property type="match status" value="1"/>
</dbReference>
<protein>
    <submittedName>
        <fullName evidence="1">Deacetylase</fullName>
    </submittedName>
</protein>
<evidence type="ECO:0000313" key="2">
    <source>
        <dbReference type="Proteomes" id="UP000019141"/>
    </source>
</evidence>
<dbReference type="GO" id="GO:0016811">
    <property type="term" value="F:hydrolase activity, acting on carbon-nitrogen (but not peptide) bonds, in linear amides"/>
    <property type="evidence" value="ECO:0007669"/>
    <property type="project" value="TreeGrafter"/>
</dbReference>
<dbReference type="AlphaFoldDB" id="W4LD78"/>
<dbReference type="PANTHER" id="PTHR12993">
    <property type="entry name" value="N-ACETYLGLUCOSAMINYL-PHOSPHATIDYLINOSITOL DE-N-ACETYLASE-RELATED"/>
    <property type="match status" value="1"/>
</dbReference>
<accession>W4LD78</accession>
<reference evidence="1 2" key="1">
    <citation type="journal article" date="2014" name="Nature">
        <title>An environmental bacterial taxon with a large and distinct metabolic repertoire.</title>
        <authorList>
            <person name="Wilson M.C."/>
            <person name="Mori T."/>
            <person name="Ruckert C."/>
            <person name="Uria A.R."/>
            <person name="Helf M.J."/>
            <person name="Takada K."/>
            <person name="Gernert C."/>
            <person name="Steffens U.A."/>
            <person name="Heycke N."/>
            <person name="Schmitt S."/>
            <person name="Rinke C."/>
            <person name="Helfrich E.J."/>
            <person name="Brachmann A.O."/>
            <person name="Gurgui C."/>
            <person name="Wakimoto T."/>
            <person name="Kracht M."/>
            <person name="Crusemann M."/>
            <person name="Hentschel U."/>
            <person name="Abe I."/>
            <person name="Matsunaga S."/>
            <person name="Kalinowski J."/>
            <person name="Takeyama H."/>
            <person name="Piel J."/>
        </authorList>
    </citation>
    <scope>NUCLEOTIDE SEQUENCE [LARGE SCALE GENOMIC DNA]</scope>
    <source>
        <strain evidence="2">TSY1</strain>
    </source>
</reference>
<proteinExistence type="predicted"/>
<dbReference type="Pfam" id="PF02585">
    <property type="entry name" value="PIG-L"/>
    <property type="match status" value="1"/>
</dbReference>
<dbReference type="Proteomes" id="UP000019141">
    <property type="component" value="Unassembled WGS sequence"/>
</dbReference>
<comment type="caution">
    <text evidence="1">The sequence shown here is derived from an EMBL/GenBank/DDBJ whole genome shotgun (WGS) entry which is preliminary data.</text>
</comment>
<organism evidence="1 2">
    <name type="scientific">Entotheonella factor</name>
    <dbReference type="NCBI Taxonomy" id="1429438"/>
    <lineage>
        <taxon>Bacteria</taxon>
        <taxon>Pseudomonadati</taxon>
        <taxon>Nitrospinota/Tectimicrobiota group</taxon>
        <taxon>Candidatus Tectimicrobiota</taxon>
        <taxon>Candidatus Entotheonellia</taxon>
        <taxon>Candidatus Entotheonellales</taxon>
        <taxon>Candidatus Entotheonellaceae</taxon>
        <taxon>Candidatus Entotheonella</taxon>
    </lineage>
</organism>
<gene>
    <name evidence="1" type="ORF">ETSY1_28190</name>
</gene>
<sequence length="240" mass="26577">MVVTAHPDDTEFGCAGTIAQWVKDGATAAYVLGTSGDVGITTPGMTKQRAAEIREAEAIAAAKVVGVEEVVFLREPDGMVQNTMDLRRRLVREMRRFKPEVVITGDPTMFFTPMGGINHPDHRAMDEATLDAIFPAVGQPNLFQELEAEGLQAHKVRKIYLTARGQGDVLVDISETMELKIQALQKHVSQVGGWAELADRMREWSSRIAEGKDMAYAEAYRVITLESDEAWEKLQQMGEE</sequence>
<dbReference type="InterPro" id="IPR024078">
    <property type="entry name" value="LmbE-like_dom_sf"/>
</dbReference>